<accession>A0A6H9UZX0</accession>
<sequence>MNSQTLPPPQGPEYTPCGCGHIEPEHELNAGECRSCDCSAYRPAVSSCVPAATPDDAPVDPSLRDRIAEALRPGSRDRSGCYPEGLMRDVDAVLAVLPAATSQAAILNAATPDDEPQFGVPGCTCRPFTRQETPPRYLDQPGDTVDMITDCPHHARAGSVDPASLRDRIAAVLREHGMVHLGDQVPADEYDCCADAVLAVLPATDRAAALLDDDEGDELVCVDLCGSCDACGMEPFGTPAEGWREAARFLRRTARASGDRQGALHGARMIEAELRRMADETPQPAPAASGPDLARLLATHTDSLAATIEGFTGIAAGSLQPGLKRTLDFLKLYKEQLLTGHWTPEMRRLLDQLAAGAQQQTDTETPEVMLARPAAWASKRQDATVDPARCPRCKGDNQEAFALCATCDQPAPVQPAADDTGDRIVGHRSRLGMFLYCTRHTDELGASGIPITSDDLPDGGLCAKCGTDLLIPQEPRP</sequence>
<evidence type="ECO:0000313" key="1">
    <source>
        <dbReference type="EMBL" id="KAB1146791.1"/>
    </source>
</evidence>
<dbReference type="RefSeq" id="WP_150948485.1">
    <property type="nucleotide sequence ID" value="NZ_VZRB01000008.1"/>
</dbReference>
<evidence type="ECO:0000313" key="2">
    <source>
        <dbReference type="Proteomes" id="UP000442707"/>
    </source>
</evidence>
<dbReference type="Proteomes" id="UP000442707">
    <property type="component" value="Unassembled WGS sequence"/>
</dbReference>
<organism evidence="1 2">
    <name type="scientific">Streptomyces luteolifulvus</name>
    <dbReference type="NCBI Taxonomy" id="2615112"/>
    <lineage>
        <taxon>Bacteria</taxon>
        <taxon>Bacillati</taxon>
        <taxon>Actinomycetota</taxon>
        <taxon>Actinomycetes</taxon>
        <taxon>Kitasatosporales</taxon>
        <taxon>Streptomycetaceae</taxon>
        <taxon>Streptomyces</taxon>
    </lineage>
</organism>
<reference evidence="1 2" key="1">
    <citation type="submission" date="2019-09" db="EMBL/GenBank/DDBJ databases">
        <title>Screening of Novel Bioactive Compounds from Soil-Associated.</title>
        <authorList>
            <person name="Zhao S."/>
        </authorList>
    </citation>
    <scope>NUCLEOTIDE SEQUENCE [LARGE SCALE GENOMIC DNA]</scope>
    <source>
        <strain evidence="1 2">HIT-DPA4</strain>
    </source>
</reference>
<dbReference type="AlphaFoldDB" id="A0A6H9UZX0"/>
<proteinExistence type="predicted"/>
<gene>
    <name evidence="1" type="ORF">F7R91_14520</name>
</gene>
<protein>
    <submittedName>
        <fullName evidence="1">Uncharacterized protein</fullName>
    </submittedName>
</protein>
<comment type="caution">
    <text evidence="1">The sequence shown here is derived from an EMBL/GenBank/DDBJ whole genome shotgun (WGS) entry which is preliminary data.</text>
</comment>
<dbReference type="EMBL" id="VZRB01000008">
    <property type="protein sequence ID" value="KAB1146791.1"/>
    <property type="molecule type" value="Genomic_DNA"/>
</dbReference>
<keyword evidence="2" id="KW-1185">Reference proteome</keyword>
<name>A0A6H9UZX0_9ACTN</name>